<dbReference type="InterPro" id="IPR002035">
    <property type="entry name" value="VWF_A"/>
</dbReference>
<reference evidence="3 4" key="2">
    <citation type="journal article" date="2013" name="PLoS ONE">
        <title>INDIGO - INtegrated Data Warehouse of MIcrobial GenOmes with Examples from the Red Sea Extremophiles.</title>
        <authorList>
            <person name="Alam I."/>
            <person name="Antunes A."/>
            <person name="Kamau A.A."/>
            <person name="Ba Alawi W."/>
            <person name="Kalkatawi M."/>
            <person name="Stingl U."/>
            <person name="Bajic V.B."/>
        </authorList>
    </citation>
    <scope>NUCLEOTIDE SEQUENCE [LARGE SCALE GENOMIC DNA]</scope>
    <source>
        <strain evidence="3 4">E1L3A</strain>
    </source>
</reference>
<name>F7Q991_9GAMM</name>
<reference evidence="3 4" key="1">
    <citation type="journal article" date="2011" name="J. Bacteriol.">
        <title>Genome sequence of Salinisphaera shabanensis, a gammaproteobacterium from the harsh, variable environment of the brine-seawater interface of the Shaban Deep in the Red Sea.</title>
        <authorList>
            <person name="Antunes A."/>
            <person name="Alam I."/>
            <person name="Bajic V.B."/>
            <person name="Stingl U."/>
        </authorList>
    </citation>
    <scope>NUCLEOTIDE SEQUENCE [LARGE SCALE GENOMIC DNA]</scope>
    <source>
        <strain evidence="3 4">E1L3A</strain>
    </source>
</reference>
<dbReference type="RefSeq" id="WP_006913823.1">
    <property type="nucleotide sequence ID" value="NZ_AFNV02000005.1"/>
</dbReference>
<sequence length="360" mass="39428">MIERACLADWRFWALLCALALATATFVVPRWPLQQRVYSTLFVIDITRSMNVADYRVAGEPVTRLAQAKAAVAATIARLPCGSQAGLALFTERTVNITLMPLEVCAHFNSLQASIDQIDWRMAWAADSNVNRALVDGMEKLRALRGQAGIDDTTSLVMLTDGHEAPPVNSRYEPDPALLVPGKKKDEPGAPPADSAPLHGLIVGVGGYTPVPIPKYSPEGERIGVYDEDDVPQAANFGQPANPEAIEGYVPRNAPWGRAAKNGTEHLSAVRETHLQDMAEKADFGYVHLDADSALYPLITPPDWAEIQTRASDVRWLFGVAALVLAVCVPLATLVGDLRRRPRSARFFRTLTQTKRRNDR</sequence>
<dbReference type="Proteomes" id="UP000006242">
    <property type="component" value="Unassembled WGS sequence"/>
</dbReference>
<dbReference type="Gene3D" id="3.40.50.410">
    <property type="entry name" value="von Willebrand factor, type A domain"/>
    <property type="match status" value="1"/>
</dbReference>
<evidence type="ECO:0000313" key="3">
    <source>
        <dbReference type="EMBL" id="ERJ20069.1"/>
    </source>
</evidence>
<dbReference type="PROSITE" id="PS50234">
    <property type="entry name" value="VWFA"/>
    <property type="match status" value="1"/>
</dbReference>
<dbReference type="EMBL" id="AFNV02000005">
    <property type="protein sequence ID" value="ERJ20069.1"/>
    <property type="molecule type" value="Genomic_DNA"/>
</dbReference>
<dbReference type="InterPro" id="IPR036465">
    <property type="entry name" value="vWFA_dom_sf"/>
</dbReference>
<comment type="caution">
    <text evidence="3">The sequence shown here is derived from an EMBL/GenBank/DDBJ whole genome shotgun (WGS) entry which is preliminary data.</text>
</comment>
<feature type="transmembrane region" description="Helical" evidence="1">
    <location>
        <begin position="12"/>
        <end position="31"/>
    </location>
</feature>
<dbReference type="OrthoDB" id="7055767at2"/>
<feature type="domain" description="VWFA" evidence="2">
    <location>
        <begin position="39"/>
        <end position="206"/>
    </location>
</feature>
<dbReference type="AlphaFoldDB" id="F7Q991"/>
<dbReference type="SMART" id="SM00327">
    <property type="entry name" value="VWA"/>
    <property type="match status" value="1"/>
</dbReference>
<evidence type="ECO:0000259" key="2">
    <source>
        <dbReference type="PROSITE" id="PS50234"/>
    </source>
</evidence>
<keyword evidence="1" id="KW-1133">Transmembrane helix</keyword>
<proteinExistence type="predicted"/>
<evidence type="ECO:0000256" key="1">
    <source>
        <dbReference type="SAM" id="Phobius"/>
    </source>
</evidence>
<keyword evidence="1" id="KW-0812">Transmembrane</keyword>
<evidence type="ECO:0000313" key="4">
    <source>
        <dbReference type="Proteomes" id="UP000006242"/>
    </source>
</evidence>
<keyword evidence="4" id="KW-1185">Reference proteome</keyword>
<gene>
    <name evidence="3" type="primary">mxaL</name>
    <name evidence="3" type="ORF">SSPSH_000933</name>
</gene>
<feature type="transmembrane region" description="Helical" evidence="1">
    <location>
        <begin position="316"/>
        <end position="336"/>
    </location>
</feature>
<organism evidence="3 4">
    <name type="scientific">Salinisphaera shabanensis E1L3A</name>
    <dbReference type="NCBI Taxonomy" id="1033802"/>
    <lineage>
        <taxon>Bacteria</taxon>
        <taxon>Pseudomonadati</taxon>
        <taxon>Pseudomonadota</taxon>
        <taxon>Gammaproteobacteria</taxon>
        <taxon>Salinisphaerales</taxon>
        <taxon>Salinisphaeraceae</taxon>
        <taxon>Salinisphaera</taxon>
    </lineage>
</organism>
<keyword evidence="1" id="KW-0472">Membrane</keyword>
<dbReference type="STRING" id="1033802.SSPSH_000933"/>
<protein>
    <submittedName>
        <fullName evidence="3">MxaL protein</fullName>
    </submittedName>
</protein>
<accession>F7Q991</accession>
<dbReference type="Pfam" id="PF13519">
    <property type="entry name" value="VWA_2"/>
    <property type="match status" value="1"/>
</dbReference>
<dbReference type="eggNOG" id="COG2304">
    <property type="taxonomic scope" value="Bacteria"/>
</dbReference>
<dbReference type="SUPFAM" id="SSF53300">
    <property type="entry name" value="vWA-like"/>
    <property type="match status" value="1"/>
</dbReference>